<dbReference type="Pfam" id="PF00884">
    <property type="entry name" value="Sulfatase"/>
    <property type="match status" value="1"/>
</dbReference>
<evidence type="ECO:0000259" key="2">
    <source>
        <dbReference type="Pfam" id="PF00884"/>
    </source>
</evidence>
<dbReference type="PANTHER" id="PTHR43751">
    <property type="entry name" value="SULFATASE"/>
    <property type="match status" value="1"/>
</dbReference>
<sequence length="557" mass="63166">MMNKSRYFIIAFSFFAWLACNRVSNTNEEVKADKKPNILIAISDDMSWVDMSFMGNEAVSTPNIDALAKEGMVFENAYCSTPSCTASRAAFLTGRNGFELEQGAVLWGYLPDKFKTYTDYLEEAGYKVGFTGKGWAPGKLHATNRKHNPAGEEFNDSKFLPFVELGNEGSICDIDYIANFKTFLKGKKQDQPFCFWYGSKEPHRGYVRGIGEKAGMQTSKVKLPDFYPQDEGMRLDVLDYLFEIQWFDTQIGKIVNHLKEIGEYDNTLIIVTADNGMPFPRAKSNLYEAGTHMPFIAVWKNKIIPGKSISDLISQIDVAPTVMQAAGLEIPKEMTGKTLMPYFEKATNQVAAKNRSIITYRERHAWSYADGKTYPSRAIRKGDMLLIWNMEPQRLPAGIEDGSVAFNNYAFGDVDNGLSKDILMSYKNREGQSHFFDLSFGLRSEYELYNVKEDPFQLKNLAAEAAFQEQFQNLNNELVNYLKSHNDMRVLGKEEVYINTPYYSTKGIESGGIDPNAFEKLSAEEQQKLQDAERQKLKKNKHKIDSLFGMGASYWGI</sequence>
<dbReference type="AlphaFoldDB" id="A0AAN4W4S8"/>
<comment type="caution">
    <text evidence="3">The sequence shown here is derived from an EMBL/GenBank/DDBJ whole genome shotgun (WGS) entry which is preliminary data.</text>
</comment>
<gene>
    <name evidence="3" type="ORF">PEDI_46370</name>
</gene>
<dbReference type="Gene3D" id="3.40.720.10">
    <property type="entry name" value="Alkaline Phosphatase, subunit A"/>
    <property type="match status" value="1"/>
</dbReference>
<evidence type="ECO:0000313" key="3">
    <source>
        <dbReference type="EMBL" id="GJM64085.1"/>
    </source>
</evidence>
<feature type="domain" description="Sulfatase N-terminal" evidence="2">
    <location>
        <begin position="36"/>
        <end position="327"/>
    </location>
</feature>
<evidence type="ECO:0000313" key="4">
    <source>
        <dbReference type="Proteomes" id="UP001310022"/>
    </source>
</evidence>
<dbReference type="InterPro" id="IPR000917">
    <property type="entry name" value="Sulfatase_N"/>
</dbReference>
<dbReference type="InterPro" id="IPR017850">
    <property type="entry name" value="Alkaline_phosphatase_core_sf"/>
</dbReference>
<feature type="chain" id="PRO_5042868985" evidence="1">
    <location>
        <begin position="19"/>
        <end position="557"/>
    </location>
</feature>
<dbReference type="PANTHER" id="PTHR43751:SF1">
    <property type="entry name" value="SULFATASE ATSG-RELATED"/>
    <property type="match status" value="1"/>
</dbReference>
<organism evidence="3 4">
    <name type="scientific">Persicobacter diffluens</name>
    <dbReference type="NCBI Taxonomy" id="981"/>
    <lineage>
        <taxon>Bacteria</taxon>
        <taxon>Pseudomonadati</taxon>
        <taxon>Bacteroidota</taxon>
        <taxon>Cytophagia</taxon>
        <taxon>Cytophagales</taxon>
        <taxon>Persicobacteraceae</taxon>
        <taxon>Persicobacter</taxon>
    </lineage>
</organism>
<dbReference type="InterPro" id="IPR052701">
    <property type="entry name" value="GAG_Ulvan_Degrading_Sulfatases"/>
</dbReference>
<reference evidence="3 4" key="1">
    <citation type="submission" date="2021-12" db="EMBL/GenBank/DDBJ databases">
        <title>Genome sequencing of bacteria with rrn-lacking chromosome and rrn-plasmid.</title>
        <authorList>
            <person name="Anda M."/>
            <person name="Iwasaki W."/>
        </authorList>
    </citation>
    <scope>NUCLEOTIDE SEQUENCE [LARGE SCALE GENOMIC DNA]</scope>
    <source>
        <strain evidence="3 4">NBRC 15940</strain>
    </source>
</reference>
<accession>A0AAN4W4S8</accession>
<dbReference type="SUPFAM" id="SSF53649">
    <property type="entry name" value="Alkaline phosphatase-like"/>
    <property type="match status" value="1"/>
</dbReference>
<feature type="signal peptide" evidence="1">
    <location>
        <begin position="1"/>
        <end position="18"/>
    </location>
</feature>
<evidence type="ECO:0000256" key="1">
    <source>
        <dbReference type="SAM" id="SignalP"/>
    </source>
</evidence>
<proteinExistence type="predicted"/>
<dbReference type="CDD" id="cd16027">
    <property type="entry name" value="SGSH"/>
    <property type="match status" value="1"/>
</dbReference>
<keyword evidence="1" id="KW-0732">Signal</keyword>
<dbReference type="RefSeq" id="WP_338239168.1">
    <property type="nucleotide sequence ID" value="NZ_BQKE01000004.1"/>
</dbReference>
<name>A0AAN4W4S8_9BACT</name>
<protein>
    <submittedName>
        <fullName evidence="3">Heparan N-sulfatase</fullName>
    </submittedName>
</protein>
<keyword evidence="4" id="KW-1185">Reference proteome</keyword>
<dbReference type="EMBL" id="BQKE01000004">
    <property type="protein sequence ID" value="GJM64085.1"/>
    <property type="molecule type" value="Genomic_DNA"/>
</dbReference>
<dbReference type="PROSITE" id="PS51257">
    <property type="entry name" value="PROKAR_LIPOPROTEIN"/>
    <property type="match status" value="1"/>
</dbReference>
<dbReference type="Proteomes" id="UP001310022">
    <property type="component" value="Unassembled WGS sequence"/>
</dbReference>